<reference evidence="3" key="1">
    <citation type="submission" date="2015-07" db="EMBL/GenBank/DDBJ databases">
        <title>Genome Of Nitrogen-Fixing Cyanobacterium Nostoc piscinale CENA21 From Solimoes/Amazon River Floodplain Sediments And Comparative Genomics To Uncover Biosynthetic Natural Products Potential.</title>
        <authorList>
            <person name="Leao T.F."/>
            <person name="Leao P.N."/>
            <person name="Guimaraes P.I."/>
            <person name="de Melo A.G.C."/>
            <person name="Ramos R.T.J."/>
            <person name="Silva A."/>
            <person name="Fiore M.F."/>
            <person name="Schneider M.P.C."/>
        </authorList>
    </citation>
    <scope>NUCLEOTIDE SEQUENCE [LARGE SCALE GENOMIC DNA]</scope>
    <source>
        <strain evidence="3">CENA21</strain>
    </source>
</reference>
<dbReference type="Gene3D" id="1.10.101.10">
    <property type="entry name" value="PGBD-like superfamily/PGBD"/>
    <property type="match status" value="1"/>
</dbReference>
<dbReference type="InterPro" id="IPR036366">
    <property type="entry name" value="PGBDSf"/>
</dbReference>
<dbReference type="PATRIC" id="fig|224013.5.peg.799"/>
<dbReference type="SUPFAM" id="SSF47090">
    <property type="entry name" value="PGBD-like"/>
    <property type="match status" value="1"/>
</dbReference>
<protein>
    <submittedName>
        <fullName evidence="2">Peptidoglycan-binding protein</fullName>
    </submittedName>
</protein>
<accession>A0A0M4SZW5</accession>
<keyword evidence="3" id="KW-1185">Reference proteome</keyword>
<evidence type="ECO:0000259" key="1">
    <source>
        <dbReference type="Pfam" id="PF01471"/>
    </source>
</evidence>
<dbReference type="KEGG" id="npz:ACX27_03295"/>
<dbReference type="InterPro" id="IPR002477">
    <property type="entry name" value="Peptidoglycan-bd-like"/>
</dbReference>
<dbReference type="RefSeq" id="WP_062288386.1">
    <property type="nucleotide sequence ID" value="NZ_CP012036.1"/>
</dbReference>
<feature type="domain" description="Peptidoglycan binding-like" evidence="1">
    <location>
        <begin position="29"/>
        <end position="80"/>
    </location>
</feature>
<dbReference type="STRING" id="224013.ACX27_03295"/>
<dbReference type="EMBL" id="CP012036">
    <property type="protein sequence ID" value="ALF52095.1"/>
    <property type="molecule type" value="Genomic_DNA"/>
</dbReference>
<proteinExistence type="predicted"/>
<evidence type="ECO:0000313" key="2">
    <source>
        <dbReference type="EMBL" id="ALF52095.1"/>
    </source>
</evidence>
<dbReference type="AlphaFoldDB" id="A0A0M4SZW5"/>
<dbReference type="Proteomes" id="UP000062645">
    <property type="component" value="Chromosome"/>
</dbReference>
<organism evidence="2 3">
    <name type="scientific">Nostoc piscinale CENA21</name>
    <dbReference type="NCBI Taxonomy" id="224013"/>
    <lineage>
        <taxon>Bacteria</taxon>
        <taxon>Bacillati</taxon>
        <taxon>Cyanobacteriota</taxon>
        <taxon>Cyanophyceae</taxon>
        <taxon>Nostocales</taxon>
        <taxon>Nostocaceae</taxon>
        <taxon>Nostoc</taxon>
    </lineage>
</organism>
<dbReference type="OrthoDB" id="515889at2"/>
<reference evidence="2 3" key="2">
    <citation type="journal article" date="2016" name="Genome Announc.">
        <title>Draft Genome Sequence of the N2-Fixing Cyanobacterium Nostoc piscinale CENA21, Isolated from the Brazilian Amazon Floodplain.</title>
        <authorList>
            <person name="Leao T."/>
            <person name="Guimaraes P.I."/>
            <person name="de Melo A.G."/>
            <person name="Ramos R.T."/>
            <person name="Leao P.N."/>
            <person name="Silva A."/>
            <person name="Fiore M.F."/>
            <person name="Schneider M.P."/>
        </authorList>
    </citation>
    <scope>NUCLEOTIDE SEQUENCE [LARGE SCALE GENOMIC DNA]</scope>
    <source>
        <strain evidence="2 3">CENA21</strain>
    </source>
</reference>
<sequence length="308" mass="34465">MKLQDFLANANEIGKLGFEAIAQDKELATQIQILLIGLNLLEPPADGKFGPVSGEALEKFQELTKTGETGYLGAVTAKKLIETKPEDLPKPPLKLGNDIASRIVKYMLDKKYQVFTAPKEYNIVYLEGINEDWTRNNDAPNEFNDRRIILEVVDGVPKIVNHWRATTEPGSYYTVVKPLNPKGAARIQFGQYKAWRVGTHGIGGSRPHEALVQAGTITVCRDFNKDFQRVGDQLDTGDDFAINQHWGYDFPKNDIRGASAGCLVGNLLKGHQEFMALVKQDRRYVANRDYMFYTTVISGDDLLKKFPG</sequence>
<dbReference type="InterPro" id="IPR036365">
    <property type="entry name" value="PGBD-like_sf"/>
</dbReference>
<name>A0A0M4SZW5_9NOSO</name>
<dbReference type="Pfam" id="PF01471">
    <property type="entry name" value="PG_binding_1"/>
    <property type="match status" value="1"/>
</dbReference>
<evidence type="ECO:0000313" key="3">
    <source>
        <dbReference type="Proteomes" id="UP000062645"/>
    </source>
</evidence>
<gene>
    <name evidence="2" type="ORF">ACX27_03295</name>
</gene>